<sequence>MLNPKFGLDPSQGTTRHLCCRPPQRSHSLDLPPPLSTSTTNHGTFLVDLHCDFVMVRNGHNCNFGLLEWKMGNLKEDVHI</sequence>
<accession>A0AAD4YLP7</accession>
<dbReference type="Proteomes" id="UP001054821">
    <property type="component" value="Chromosome 8"/>
</dbReference>
<organism evidence="1 2">
    <name type="scientific">Prunus dulcis</name>
    <name type="common">Almond</name>
    <name type="synonym">Amygdalus dulcis</name>
    <dbReference type="NCBI Taxonomy" id="3755"/>
    <lineage>
        <taxon>Eukaryota</taxon>
        <taxon>Viridiplantae</taxon>
        <taxon>Streptophyta</taxon>
        <taxon>Embryophyta</taxon>
        <taxon>Tracheophyta</taxon>
        <taxon>Spermatophyta</taxon>
        <taxon>Magnoliopsida</taxon>
        <taxon>eudicotyledons</taxon>
        <taxon>Gunneridae</taxon>
        <taxon>Pentapetalae</taxon>
        <taxon>rosids</taxon>
        <taxon>fabids</taxon>
        <taxon>Rosales</taxon>
        <taxon>Rosaceae</taxon>
        <taxon>Amygdaloideae</taxon>
        <taxon>Amygdaleae</taxon>
        <taxon>Prunus</taxon>
    </lineage>
</organism>
<reference evidence="1 2" key="1">
    <citation type="journal article" date="2022" name="G3 (Bethesda)">
        <title>Whole-genome sequence and methylome profiling of the almond [Prunus dulcis (Mill.) D.A. Webb] cultivar 'Nonpareil'.</title>
        <authorList>
            <person name="D'Amico-Willman K.M."/>
            <person name="Ouma W.Z."/>
            <person name="Meulia T."/>
            <person name="Sideli G.M."/>
            <person name="Gradziel T.M."/>
            <person name="Fresnedo-Ramirez J."/>
        </authorList>
    </citation>
    <scope>NUCLEOTIDE SEQUENCE [LARGE SCALE GENOMIC DNA]</scope>
    <source>
        <strain evidence="1">Clone GOH B32 T37-40</strain>
    </source>
</reference>
<evidence type="ECO:0000313" key="1">
    <source>
        <dbReference type="EMBL" id="KAI5312968.1"/>
    </source>
</evidence>
<dbReference type="AlphaFoldDB" id="A0AAD4YLP7"/>
<evidence type="ECO:0000313" key="2">
    <source>
        <dbReference type="Proteomes" id="UP001054821"/>
    </source>
</evidence>
<name>A0AAD4YLP7_PRUDU</name>
<dbReference type="EMBL" id="JAJFAZ020000008">
    <property type="protein sequence ID" value="KAI5312968.1"/>
    <property type="molecule type" value="Genomic_DNA"/>
</dbReference>
<proteinExistence type="predicted"/>
<gene>
    <name evidence="1" type="ORF">L3X38_042142</name>
</gene>
<protein>
    <submittedName>
        <fullName evidence="1">Uncharacterized protein</fullName>
    </submittedName>
</protein>
<comment type="caution">
    <text evidence="1">The sequence shown here is derived from an EMBL/GenBank/DDBJ whole genome shotgun (WGS) entry which is preliminary data.</text>
</comment>
<keyword evidence="2" id="KW-1185">Reference proteome</keyword>